<feature type="transmembrane region" description="Helical" evidence="7">
    <location>
        <begin position="101"/>
        <end position="118"/>
    </location>
</feature>
<dbReference type="InterPro" id="IPR004358">
    <property type="entry name" value="Sig_transdc_His_kin-like_C"/>
</dbReference>
<dbReference type="CDD" id="cd00075">
    <property type="entry name" value="HATPase"/>
    <property type="match status" value="1"/>
</dbReference>
<name>A0ABV4KCZ7_9FLAO</name>
<dbReference type="GO" id="GO:0016301">
    <property type="term" value="F:kinase activity"/>
    <property type="evidence" value="ECO:0007669"/>
    <property type="project" value="UniProtKB-KW"/>
</dbReference>
<evidence type="ECO:0000259" key="8">
    <source>
        <dbReference type="PROSITE" id="PS50109"/>
    </source>
</evidence>
<feature type="transmembrane region" description="Helical" evidence="7">
    <location>
        <begin position="47"/>
        <end position="67"/>
    </location>
</feature>
<dbReference type="Pfam" id="PF00512">
    <property type="entry name" value="HisKA"/>
    <property type="match status" value="1"/>
</dbReference>
<dbReference type="PANTHER" id="PTHR43711:SF1">
    <property type="entry name" value="HISTIDINE KINASE 1"/>
    <property type="match status" value="1"/>
</dbReference>
<dbReference type="Gene3D" id="3.30.565.10">
    <property type="entry name" value="Histidine kinase-like ATPase, C-terminal domain"/>
    <property type="match status" value="1"/>
</dbReference>
<evidence type="ECO:0000256" key="4">
    <source>
        <dbReference type="ARBA" id="ARBA00022679"/>
    </source>
</evidence>
<dbReference type="InterPro" id="IPR036097">
    <property type="entry name" value="HisK_dim/P_sf"/>
</dbReference>
<dbReference type="InterPro" id="IPR003594">
    <property type="entry name" value="HATPase_dom"/>
</dbReference>
<feature type="transmembrane region" description="Helical" evidence="7">
    <location>
        <begin position="162"/>
        <end position="180"/>
    </location>
</feature>
<dbReference type="InterPro" id="IPR036890">
    <property type="entry name" value="HATPase_C_sf"/>
</dbReference>
<evidence type="ECO:0000256" key="2">
    <source>
        <dbReference type="ARBA" id="ARBA00012438"/>
    </source>
</evidence>
<gene>
    <name evidence="9" type="ORF">QO192_04755</name>
</gene>
<organism evidence="9 10">
    <name type="scientific">Flavobacterium frigidarium</name>
    <dbReference type="NCBI Taxonomy" id="99286"/>
    <lineage>
        <taxon>Bacteria</taxon>
        <taxon>Pseudomonadati</taxon>
        <taxon>Bacteroidota</taxon>
        <taxon>Flavobacteriia</taxon>
        <taxon>Flavobacteriales</taxon>
        <taxon>Flavobacteriaceae</taxon>
        <taxon>Flavobacterium</taxon>
    </lineage>
</organism>
<dbReference type="EMBL" id="JASMRN010000003">
    <property type="protein sequence ID" value="MEZ7514591.1"/>
    <property type="molecule type" value="Genomic_DNA"/>
</dbReference>
<dbReference type="PANTHER" id="PTHR43711">
    <property type="entry name" value="TWO-COMPONENT HISTIDINE KINASE"/>
    <property type="match status" value="1"/>
</dbReference>
<dbReference type="InterPro" id="IPR005467">
    <property type="entry name" value="His_kinase_dom"/>
</dbReference>
<dbReference type="InterPro" id="IPR003661">
    <property type="entry name" value="HisK_dim/P_dom"/>
</dbReference>
<reference evidence="9 10" key="1">
    <citation type="submission" date="2023-05" db="EMBL/GenBank/DDBJ databases">
        <title>Adaptations of aquatic viruses from atmosphere-close ecosystems of the Central Arctic Ocean.</title>
        <authorList>
            <person name="Rahlff J."/>
            <person name="Holmfeldt K."/>
        </authorList>
    </citation>
    <scope>NUCLEOTIDE SEQUENCE [LARGE SCALE GENOMIC DNA]</scope>
    <source>
        <strain evidence="9 10">Arc14</strain>
    </source>
</reference>
<keyword evidence="6" id="KW-0902">Two-component regulatory system</keyword>
<dbReference type="RefSeq" id="WP_371568527.1">
    <property type="nucleotide sequence ID" value="NZ_JASMRN010000003.1"/>
</dbReference>
<evidence type="ECO:0000256" key="5">
    <source>
        <dbReference type="ARBA" id="ARBA00022777"/>
    </source>
</evidence>
<dbReference type="Pfam" id="PF02518">
    <property type="entry name" value="HATPase_c"/>
    <property type="match status" value="1"/>
</dbReference>
<evidence type="ECO:0000313" key="9">
    <source>
        <dbReference type="EMBL" id="MEZ7514591.1"/>
    </source>
</evidence>
<dbReference type="InterPro" id="IPR050736">
    <property type="entry name" value="Sensor_HK_Regulatory"/>
</dbReference>
<feature type="transmembrane region" description="Helical" evidence="7">
    <location>
        <begin position="123"/>
        <end position="142"/>
    </location>
</feature>
<comment type="caution">
    <text evidence="9">The sequence shown here is derived from an EMBL/GenBank/DDBJ whole genome shotgun (WGS) entry which is preliminary data.</text>
</comment>
<keyword evidence="3" id="KW-0597">Phosphoprotein</keyword>
<sequence length="430" mass="48885">MNIKQKWLNLIGTKEYFSLERRIFHGVCLITSLVLLISFPANFFLGLLIFGYVLLVALILLLILFYYSRYKQQSRATFAIFAVCISFVLVIGYLFNCGIDGPIILIFAITFVIYASIVKKEQLLFWMLFQLAIAYTLLYLEYSYPDIIYVHYEKPSFRYLDTALTLGILLLTIFLTIRYLKTNYRQQQELSIKKNEELQKANATKDKLFAIISHDLRSPFNALIGLSQILKEQQNELGEIEKEKFVTAIYDTSTKTYNLLQNLLEWSLSQTNEIHFSPEEINLNALIKQAIAMPLEVASSKEVTINLNVFENYDIIADKNMIETVVRNLVSNAIKFTSSADTISISSYINHKGTTLVVSDNGVGMSAATLKTLFDDGTTQNNDEHIAERGTGIGLLLCRDFIAQHDGLIWAESIQGEGSSFYVFLKNSSI</sequence>
<evidence type="ECO:0000256" key="7">
    <source>
        <dbReference type="SAM" id="Phobius"/>
    </source>
</evidence>
<keyword evidence="7" id="KW-0472">Membrane</keyword>
<evidence type="ECO:0000256" key="1">
    <source>
        <dbReference type="ARBA" id="ARBA00000085"/>
    </source>
</evidence>
<dbReference type="Proteomes" id="UP001568894">
    <property type="component" value="Unassembled WGS sequence"/>
</dbReference>
<dbReference type="PROSITE" id="PS50109">
    <property type="entry name" value="HIS_KIN"/>
    <property type="match status" value="1"/>
</dbReference>
<keyword evidence="5 9" id="KW-0418">Kinase</keyword>
<accession>A0ABV4KCZ7</accession>
<protein>
    <recommendedName>
        <fullName evidence="2">histidine kinase</fullName>
        <ecNumber evidence="2">2.7.13.3</ecNumber>
    </recommendedName>
</protein>
<dbReference type="EC" id="2.7.13.3" evidence="2"/>
<keyword evidence="4" id="KW-0808">Transferase</keyword>
<feature type="transmembrane region" description="Helical" evidence="7">
    <location>
        <begin position="76"/>
        <end position="95"/>
    </location>
</feature>
<evidence type="ECO:0000313" key="10">
    <source>
        <dbReference type="Proteomes" id="UP001568894"/>
    </source>
</evidence>
<dbReference type="CDD" id="cd00082">
    <property type="entry name" value="HisKA"/>
    <property type="match status" value="1"/>
</dbReference>
<keyword evidence="7" id="KW-0812">Transmembrane</keyword>
<proteinExistence type="predicted"/>
<feature type="transmembrane region" description="Helical" evidence="7">
    <location>
        <begin position="23"/>
        <end position="41"/>
    </location>
</feature>
<dbReference type="SMART" id="SM00388">
    <property type="entry name" value="HisKA"/>
    <property type="match status" value="1"/>
</dbReference>
<keyword evidence="10" id="KW-1185">Reference proteome</keyword>
<evidence type="ECO:0000256" key="6">
    <source>
        <dbReference type="ARBA" id="ARBA00023012"/>
    </source>
</evidence>
<keyword evidence="7" id="KW-1133">Transmembrane helix</keyword>
<dbReference type="PRINTS" id="PR00344">
    <property type="entry name" value="BCTRLSENSOR"/>
</dbReference>
<dbReference type="Gene3D" id="1.10.287.130">
    <property type="match status" value="1"/>
</dbReference>
<dbReference type="SMART" id="SM00387">
    <property type="entry name" value="HATPase_c"/>
    <property type="match status" value="1"/>
</dbReference>
<dbReference type="SUPFAM" id="SSF47384">
    <property type="entry name" value="Homodimeric domain of signal transducing histidine kinase"/>
    <property type="match status" value="1"/>
</dbReference>
<feature type="domain" description="Histidine kinase" evidence="8">
    <location>
        <begin position="211"/>
        <end position="429"/>
    </location>
</feature>
<dbReference type="SUPFAM" id="SSF55874">
    <property type="entry name" value="ATPase domain of HSP90 chaperone/DNA topoisomerase II/histidine kinase"/>
    <property type="match status" value="1"/>
</dbReference>
<comment type="catalytic activity">
    <reaction evidence="1">
        <text>ATP + protein L-histidine = ADP + protein N-phospho-L-histidine.</text>
        <dbReference type="EC" id="2.7.13.3"/>
    </reaction>
</comment>
<evidence type="ECO:0000256" key="3">
    <source>
        <dbReference type="ARBA" id="ARBA00022553"/>
    </source>
</evidence>